<organism evidence="2">
    <name type="scientific">mine drainage metagenome</name>
    <dbReference type="NCBI Taxonomy" id="410659"/>
    <lineage>
        <taxon>unclassified sequences</taxon>
        <taxon>metagenomes</taxon>
        <taxon>ecological metagenomes</taxon>
    </lineage>
</organism>
<protein>
    <submittedName>
        <fullName evidence="2">Uncharacterized protein</fullName>
    </submittedName>
</protein>
<gene>
    <name evidence="2" type="ORF">GALL_26160</name>
</gene>
<comment type="caution">
    <text evidence="2">The sequence shown here is derived from an EMBL/GenBank/DDBJ whole genome shotgun (WGS) entry which is preliminary data.</text>
</comment>
<evidence type="ECO:0000256" key="1">
    <source>
        <dbReference type="SAM" id="Coils"/>
    </source>
</evidence>
<keyword evidence="1" id="KW-0175">Coiled coil</keyword>
<proteinExistence type="predicted"/>
<evidence type="ECO:0000313" key="2">
    <source>
        <dbReference type="EMBL" id="OIR16796.1"/>
    </source>
</evidence>
<name>A0A1J5TSU1_9ZZZZ</name>
<feature type="coiled-coil region" evidence="1">
    <location>
        <begin position="109"/>
        <end position="143"/>
    </location>
</feature>
<dbReference type="AlphaFoldDB" id="A0A1J5TSU1"/>
<reference evidence="2" key="1">
    <citation type="submission" date="2016-10" db="EMBL/GenBank/DDBJ databases">
        <title>Sequence of Gallionella enrichment culture.</title>
        <authorList>
            <person name="Poehlein A."/>
            <person name="Muehling M."/>
            <person name="Daniel R."/>
        </authorList>
    </citation>
    <scope>NUCLEOTIDE SEQUENCE</scope>
</reference>
<sequence>MEAAPHKGLTSDVKSTVDLDIVLEHQQRITDTRQAIDTLSHAIKAQDEEIKKATASVPHFFDRTSQRENLMAEIALGEASEKDLLKLDERIAKDKAAFEDAKNAVTPALEKAKAIRSGLERKLKEAEGVLQQLESNSRKIVQSFLIRESEMTALEYIAHAQAIKMNNLRLRALDKLIVAQGGRSIGSYSNDRLYIPVFSLPQFDGLAAPEVAGMGCFYSAHWDLVNNVFLEFAEYEKERFEGLGVQF</sequence>
<accession>A0A1J5TSU1</accession>
<dbReference type="EMBL" id="MLJW01000006">
    <property type="protein sequence ID" value="OIR16796.1"/>
    <property type="molecule type" value="Genomic_DNA"/>
</dbReference>